<proteinExistence type="predicted"/>
<dbReference type="Proteomes" id="UP000025171">
    <property type="component" value="Unassembled WGS sequence"/>
</dbReference>
<evidence type="ECO:0000313" key="2">
    <source>
        <dbReference type="Proteomes" id="UP000025171"/>
    </source>
</evidence>
<sequence>MSASGGAEVRALEVNVFYPQIPIRSVREPQMVQPGLSVDQMRIVRFLRDPATFGGRRPAYFNTAVSHLFVDGPHLYVLHKPVRCDGYSCQTPEERWHWCEAQCMRAVPRTGRGPARPLPIVRRANRFFLGGPGSIQDWVLKISCASVAVDSGLITLNQAA</sequence>
<dbReference type="EMBL" id="ARYK01000001">
    <property type="protein sequence ID" value="KCZ94133.1"/>
    <property type="molecule type" value="Genomic_DNA"/>
</dbReference>
<accession>A0A059FUM4</accession>
<dbReference type="AlphaFoldDB" id="A0A059FUM4"/>
<comment type="caution">
    <text evidence="1">The sequence shown here is derived from an EMBL/GenBank/DDBJ whole genome shotgun (WGS) entry which is preliminary data.</text>
</comment>
<reference evidence="1 2" key="1">
    <citation type="journal article" date="2014" name="Antonie Van Leeuwenhoek">
        <title>Hyphomonas beringensis sp. nov. and Hyphomonas chukchiensis sp. nov., isolated from surface seawater of the Bering Sea and Chukchi Sea.</title>
        <authorList>
            <person name="Li C."/>
            <person name="Lai Q."/>
            <person name="Li G."/>
            <person name="Dong C."/>
            <person name="Wang J."/>
            <person name="Liao Y."/>
            <person name="Shao Z."/>
        </authorList>
    </citation>
    <scope>NUCLEOTIDE SEQUENCE [LARGE SCALE GENOMIC DNA]</scope>
    <source>
        <strain evidence="1 2">MHS-2</strain>
    </source>
</reference>
<keyword evidence="2" id="KW-1185">Reference proteome</keyword>
<name>A0A059FUM4_9PROT</name>
<dbReference type="STRING" id="1280950.HJO_02120"/>
<protein>
    <submittedName>
        <fullName evidence="1">Uncharacterized protein</fullName>
    </submittedName>
</protein>
<evidence type="ECO:0000313" key="1">
    <source>
        <dbReference type="EMBL" id="KCZ94133.1"/>
    </source>
</evidence>
<gene>
    <name evidence="1" type="ORF">HJO_02120</name>
</gene>
<organism evidence="1 2">
    <name type="scientific">Hyphomonas johnsonii MHS-2</name>
    <dbReference type="NCBI Taxonomy" id="1280950"/>
    <lineage>
        <taxon>Bacteria</taxon>
        <taxon>Pseudomonadati</taxon>
        <taxon>Pseudomonadota</taxon>
        <taxon>Alphaproteobacteria</taxon>
        <taxon>Hyphomonadales</taxon>
        <taxon>Hyphomonadaceae</taxon>
        <taxon>Hyphomonas</taxon>
    </lineage>
</organism>